<reference evidence="1" key="1">
    <citation type="submission" date="2020-03" db="EMBL/GenBank/DDBJ databases">
        <title>The deep terrestrial virosphere.</title>
        <authorList>
            <person name="Holmfeldt K."/>
            <person name="Nilsson E."/>
            <person name="Simone D."/>
            <person name="Lopez-Fernandez M."/>
            <person name="Wu X."/>
            <person name="de Brujin I."/>
            <person name="Lundin D."/>
            <person name="Andersson A."/>
            <person name="Bertilsson S."/>
            <person name="Dopson M."/>
        </authorList>
    </citation>
    <scope>NUCLEOTIDE SEQUENCE</scope>
    <source>
        <strain evidence="1">MM415B02115</strain>
    </source>
</reference>
<proteinExistence type="predicted"/>
<gene>
    <name evidence="1" type="ORF">MM415B02115_0013</name>
</gene>
<dbReference type="AlphaFoldDB" id="A0A6M3KX91"/>
<sequence>MTLTKAATRPIIVVELVSAWIAMQLLGIDPTTAFEATATGAVAWYFADRTRAHIVGDKDVVPPTP</sequence>
<name>A0A6M3KX91_9ZZZZ</name>
<dbReference type="EMBL" id="MT142622">
    <property type="protein sequence ID" value="QJA86211.1"/>
    <property type="molecule type" value="Genomic_DNA"/>
</dbReference>
<evidence type="ECO:0000313" key="1">
    <source>
        <dbReference type="EMBL" id="QJA86211.1"/>
    </source>
</evidence>
<accession>A0A6M3KX91</accession>
<protein>
    <submittedName>
        <fullName evidence="1">Uncharacterized protein</fullName>
    </submittedName>
</protein>
<organism evidence="1">
    <name type="scientific">viral metagenome</name>
    <dbReference type="NCBI Taxonomy" id="1070528"/>
    <lineage>
        <taxon>unclassified sequences</taxon>
        <taxon>metagenomes</taxon>
        <taxon>organismal metagenomes</taxon>
    </lineage>
</organism>